<dbReference type="AlphaFoldDB" id="A0A849CL05"/>
<dbReference type="SMART" id="SM00646">
    <property type="entry name" value="Ami_3"/>
    <property type="match status" value="1"/>
</dbReference>
<accession>A0A849CL05</accession>
<dbReference type="EMBL" id="JABELX010000032">
    <property type="protein sequence ID" value="NNH75961.1"/>
    <property type="molecule type" value="Genomic_DNA"/>
</dbReference>
<proteinExistence type="predicted"/>
<dbReference type="Gene3D" id="3.40.630.40">
    <property type="entry name" value="Zn-dependent exopeptidases"/>
    <property type="match status" value="1"/>
</dbReference>
<dbReference type="GO" id="GO:0030288">
    <property type="term" value="C:outer membrane-bounded periplasmic space"/>
    <property type="evidence" value="ECO:0007669"/>
    <property type="project" value="TreeGrafter"/>
</dbReference>
<keyword evidence="1" id="KW-0378">Hydrolase</keyword>
<dbReference type="GO" id="GO:0009253">
    <property type="term" value="P:peptidoglycan catabolic process"/>
    <property type="evidence" value="ECO:0007669"/>
    <property type="project" value="InterPro"/>
</dbReference>
<evidence type="ECO:0000256" key="2">
    <source>
        <dbReference type="SAM" id="MobiDB-lite"/>
    </source>
</evidence>
<evidence type="ECO:0000313" key="4">
    <source>
        <dbReference type="EMBL" id="NNH75961.1"/>
    </source>
</evidence>
<dbReference type="GO" id="GO:0008745">
    <property type="term" value="F:N-acetylmuramoyl-L-alanine amidase activity"/>
    <property type="evidence" value="ECO:0007669"/>
    <property type="project" value="InterPro"/>
</dbReference>
<dbReference type="Proteomes" id="UP000586827">
    <property type="component" value="Unassembled WGS sequence"/>
</dbReference>
<dbReference type="Pfam" id="PF01520">
    <property type="entry name" value="Amidase_3"/>
    <property type="match status" value="1"/>
</dbReference>
<dbReference type="PANTHER" id="PTHR30404:SF0">
    <property type="entry name" value="N-ACETYLMURAMOYL-L-ALANINE AMIDASE AMIC"/>
    <property type="match status" value="1"/>
</dbReference>
<dbReference type="PANTHER" id="PTHR30404">
    <property type="entry name" value="N-ACETYLMURAMOYL-L-ALANINE AMIDASE"/>
    <property type="match status" value="1"/>
</dbReference>
<dbReference type="InterPro" id="IPR002508">
    <property type="entry name" value="MurNAc-LAA_cat"/>
</dbReference>
<name>A0A849CL05_9NOCA</name>
<keyword evidence="5" id="KW-1185">Reference proteome</keyword>
<dbReference type="SUPFAM" id="SSF53187">
    <property type="entry name" value="Zn-dependent exopeptidases"/>
    <property type="match status" value="1"/>
</dbReference>
<reference evidence="4 5" key="1">
    <citation type="submission" date="2020-05" db="EMBL/GenBank/DDBJ databases">
        <title>MicrobeNet Type strains.</title>
        <authorList>
            <person name="Nicholson A.C."/>
        </authorList>
    </citation>
    <scope>NUCLEOTIDE SEQUENCE [LARGE SCALE GENOMIC DNA]</scope>
    <source>
        <strain evidence="4 5">JCM 3224</strain>
    </source>
</reference>
<evidence type="ECO:0000259" key="3">
    <source>
        <dbReference type="SMART" id="SM00646"/>
    </source>
</evidence>
<feature type="compositionally biased region" description="Polar residues" evidence="2">
    <location>
        <begin position="28"/>
        <end position="52"/>
    </location>
</feature>
<dbReference type="CDD" id="cd02696">
    <property type="entry name" value="MurNAc-LAA"/>
    <property type="match status" value="1"/>
</dbReference>
<feature type="domain" description="MurNAc-LAA" evidence="3">
    <location>
        <begin position="150"/>
        <end position="272"/>
    </location>
</feature>
<gene>
    <name evidence="4" type="ORF">HLB23_39950</name>
</gene>
<evidence type="ECO:0000313" key="5">
    <source>
        <dbReference type="Proteomes" id="UP000586827"/>
    </source>
</evidence>
<evidence type="ECO:0000256" key="1">
    <source>
        <dbReference type="ARBA" id="ARBA00022801"/>
    </source>
</evidence>
<dbReference type="InterPro" id="IPR050695">
    <property type="entry name" value="N-acetylmuramoyl_amidase_3"/>
</dbReference>
<sequence length="276" mass="27990">MAAICGAVLLAACAQESAASSKAGGSVTEGTEMTTGLPDTSAAGQPNPSTVSRPGLESPGLSERVVVLDPGHNGGNGSHPAIINAKVPDGRGNTKACNTTGTSANNGYAEHEFTWDVAVRVRDLLTARGIRVVMTRDDDTGVGPCVDQRAELANSAGADAIVSIHADGATGANAHGFHVAHSSPPLNDAQGDPSLRLATTLRDTFVGNGFTPSTYIGSHGLNPRPDLAGLNFAERPAALVECGNMRHPADAAIIESPDGRARLAATIATAIIAYLG</sequence>
<feature type="region of interest" description="Disordered" evidence="2">
    <location>
        <begin position="20"/>
        <end position="90"/>
    </location>
</feature>
<protein>
    <submittedName>
        <fullName evidence="4">N-acetylmuramoyl-L-alanine amidase</fullName>
    </submittedName>
</protein>
<comment type="caution">
    <text evidence="4">The sequence shown here is derived from an EMBL/GenBank/DDBJ whole genome shotgun (WGS) entry which is preliminary data.</text>
</comment>
<organism evidence="4 5">
    <name type="scientific">Nocardia uniformis</name>
    <dbReference type="NCBI Taxonomy" id="53432"/>
    <lineage>
        <taxon>Bacteria</taxon>
        <taxon>Bacillati</taxon>
        <taxon>Actinomycetota</taxon>
        <taxon>Actinomycetes</taxon>
        <taxon>Mycobacteriales</taxon>
        <taxon>Nocardiaceae</taxon>
        <taxon>Nocardia</taxon>
    </lineage>
</organism>